<feature type="domain" description="DDE Tnp4" evidence="3">
    <location>
        <begin position="12"/>
        <end position="137"/>
    </location>
</feature>
<sequence>MHLWDICEDRTPNDNAPKYMIREGFSRLNVRMISDAVGLILYVNSGFPESAHHSSVWNHCAGLSSFTSGEFIEGYTLLGDCGCSNVSGIVTPYRRSSTRDDHRKERYNQEHARICARVKRQFKSWKTRLAVLPDKTRLSAN</sequence>
<protein>
    <recommendedName>
        <fullName evidence="3">DDE Tnp4 domain-containing protein</fullName>
    </recommendedName>
</protein>
<keyword evidence="2" id="KW-0479">Metal-binding</keyword>
<gene>
    <name evidence="4" type="ORF">ANCCEY_08414</name>
</gene>
<dbReference type="InterPro" id="IPR027806">
    <property type="entry name" value="HARBI1_dom"/>
</dbReference>
<evidence type="ECO:0000259" key="3">
    <source>
        <dbReference type="Pfam" id="PF13359"/>
    </source>
</evidence>
<dbReference type="Proteomes" id="UP000054495">
    <property type="component" value="Unassembled WGS sequence"/>
</dbReference>
<comment type="cofactor">
    <cofactor evidence="1">
        <name>a divalent metal cation</name>
        <dbReference type="ChEBI" id="CHEBI:60240"/>
    </cofactor>
</comment>
<accession>A0A0D6LKK5</accession>
<keyword evidence="5" id="KW-1185">Reference proteome</keyword>
<proteinExistence type="predicted"/>
<dbReference type="Pfam" id="PF13359">
    <property type="entry name" value="DDE_Tnp_4"/>
    <property type="match status" value="1"/>
</dbReference>
<evidence type="ECO:0000256" key="2">
    <source>
        <dbReference type="ARBA" id="ARBA00022723"/>
    </source>
</evidence>
<organism evidence="4 5">
    <name type="scientific">Ancylostoma ceylanicum</name>
    <dbReference type="NCBI Taxonomy" id="53326"/>
    <lineage>
        <taxon>Eukaryota</taxon>
        <taxon>Metazoa</taxon>
        <taxon>Ecdysozoa</taxon>
        <taxon>Nematoda</taxon>
        <taxon>Chromadorea</taxon>
        <taxon>Rhabditida</taxon>
        <taxon>Rhabditina</taxon>
        <taxon>Rhabditomorpha</taxon>
        <taxon>Strongyloidea</taxon>
        <taxon>Ancylostomatidae</taxon>
        <taxon>Ancylostomatinae</taxon>
        <taxon>Ancylostoma</taxon>
    </lineage>
</organism>
<name>A0A0D6LKK5_9BILA</name>
<evidence type="ECO:0000313" key="5">
    <source>
        <dbReference type="Proteomes" id="UP000054495"/>
    </source>
</evidence>
<evidence type="ECO:0000313" key="4">
    <source>
        <dbReference type="EMBL" id="EPB72499.1"/>
    </source>
</evidence>
<dbReference type="EMBL" id="KE125042">
    <property type="protein sequence ID" value="EPB72499.1"/>
    <property type="molecule type" value="Genomic_DNA"/>
</dbReference>
<reference evidence="4 5" key="1">
    <citation type="submission" date="2013-05" db="EMBL/GenBank/DDBJ databases">
        <title>Draft genome of the parasitic nematode Anyclostoma ceylanicum.</title>
        <authorList>
            <person name="Mitreva M."/>
        </authorList>
    </citation>
    <scope>NUCLEOTIDE SEQUENCE [LARGE SCALE GENOMIC DNA]</scope>
</reference>
<dbReference type="AlphaFoldDB" id="A0A0D6LKK5"/>
<dbReference type="GO" id="GO:0046872">
    <property type="term" value="F:metal ion binding"/>
    <property type="evidence" value="ECO:0007669"/>
    <property type="project" value="UniProtKB-KW"/>
</dbReference>
<evidence type="ECO:0000256" key="1">
    <source>
        <dbReference type="ARBA" id="ARBA00001968"/>
    </source>
</evidence>